<dbReference type="Gene3D" id="1.20.120.330">
    <property type="entry name" value="Nucleotidyltransferases domain 2"/>
    <property type="match status" value="1"/>
</dbReference>
<evidence type="ECO:0000313" key="3">
    <source>
        <dbReference type="Proteomes" id="UP000318212"/>
    </source>
</evidence>
<feature type="domain" description="HEPN" evidence="1">
    <location>
        <begin position="48"/>
        <end position="163"/>
    </location>
</feature>
<dbReference type="OrthoDB" id="6713607at2"/>
<gene>
    <name evidence="2" type="ORF">FKV25_06585</name>
</gene>
<sequence>MPNAIQAKQRIYLEVAKAKKEDLNKWKRGVSIELRAGETIGSLAKKAYEFRVRLAASFLKDARREASRAKPCYRIVIGRGYYAMYHAVRALVYLRHGGDDHESHSTVARNLPDDFPDRADWINRFGNARLDRNRADYDPFPLRDASYKAAALRVLSDASELSDVIMAYLQSKGVTI</sequence>
<protein>
    <submittedName>
        <fullName evidence="2">HEPN domain-containing protein</fullName>
    </submittedName>
</protein>
<name>A0A508A9P6_9GAMM</name>
<dbReference type="Proteomes" id="UP000318212">
    <property type="component" value="Unassembled WGS sequence"/>
</dbReference>
<proteinExistence type="predicted"/>
<comment type="caution">
    <text evidence="2">The sequence shown here is derived from an EMBL/GenBank/DDBJ whole genome shotgun (WGS) entry which is preliminary data.</text>
</comment>
<evidence type="ECO:0000313" key="2">
    <source>
        <dbReference type="EMBL" id="TQD46620.1"/>
    </source>
</evidence>
<organism evidence="2 3">
    <name type="scientific">Marilutibacter aestuarii</name>
    <dbReference type="NCBI Taxonomy" id="1706195"/>
    <lineage>
        <taxon>Bacteria</taxon>
        <taxon>Pseudomonadati</taxon>
        <taxon>Pseudomonadota</taxon>
        <taxon>Gammaproteobacteria</taxon>
        <taxon>Lysobacterales</taxon>
        <taxon>Lysobacteraceae</taxon>
        <taxon>Marilutibacter</taxon>
    </lineage>
</organism>
<dbReference type="RefSeq" id="WP_141517997.1">
    <property type="nucleotide sequence ID" value="NZ_VICE01000064.1"/>
</dbReference>
<dbReference type="AlphaFoldDB" id="A0A508A9P6"/>
<keyword evidence="3" id="KW-1185">Reference proteome</keyword>
<dbReference type="InterPro" id="IPR007842">
    <property type="entry name" value="HEPN_dom"/>
</dbReference>
<dbReference type="EMBL" id="VICE01000064">
    <property type="protein sequence ID" value="TQD46620.1"/>
    <property type="molecule type" value="Genomic_DNA"/>
</dbReference>
<accession>A0A508A9P6</accession>
<reference evidence="2 3" key="1">
    <citation type="submission" date="2019-06" db="EMBL/GenBank/DDBJ databases">
        <title>Lysobacter alkalisoli sp. nov. isolated from saline soil.</title>
        <authorList>
            <person name="Sun J.-Q."/>
            <person name="Xu L."/>
        </authorList>
    </citation>
    <scope>NUCLEOTIDE SEQUENCE [LARGE SCALE GENOMIC DNA]</scope>
    <source>
        <strain evidence="2 3">JCM 31130</strain>
    </source>
</reference>
<evidence type="ECO:0000259" key="1">
    <source>
        <dbReference type="Pfam" id="PF05168"/>
    </source>
</evidence>
<dbReference type="Pfam" id="PF05168">
    <property type="entry name" value="HEPN"/>
    <property type="match status" value="1"/>
</dbReference>